<feature type="chain" id="PRO_5047487102" description="Peptidase C39-like domain-containing protein" evidence="1">
    <location>
        <begin position="31"/>
        <end position="300"/>
    </location>
</feature>
<sequence>MTSYRRAAGGFAALMIGCAVALTAPTSALAEVIDPDQPYNGIEGNFTGGDVTDPSIEQPTDSQTSLKIQLSQEYYAVNFQGADPTQLNMLEADYVAQYGDSGYVDPGDGAGLRTTAASSRILGLSQTGQSKGYYCGPASGYMILRYLHGTGFKSKYNGASLSQPNLATSSHMATEANGATTWTSKRFATGINRWRGFNWYVQVPKPSGSLLVAVFAHSIGGNGMPIGADTVEFAGGSHYNGHPTNKTIGHWIVGFGYTASGQTSSWADPATTVWSATKPSFSYSTSSFATRFLQSNGIVY</sequence>
<protein>
    <recommendedName>
        <fullName evidence="4">Peptidase C39-like domain-containing protein</fullName>
    </recommendedName>
</protein>
<gene>
    <name evidence="2" type="ORF">JQN83_03565</name>
</gene>
<evidence type="ECO:0000313" key="2">
    <source>
        <dbReference type="EMBL" id="MBO4159890.1"/>
    </source>
</evidence>
<proteinExistence type="predicted"/>
<organism evidence="2 3">
    <name type="scientific">Micromonospora antibiotica</name>
    <dbReference type="NCBI Taxonomy" id="2807623"/>
    <lineage>
        <taxon>Bacteria</taxon>
        <taxon>Bacillati</taxon>
        <taxon>Actinomycetota</taxon>
        <taxon>Actinomycetes</taxon>
        <taxon>Micromonosporales</taxon>
        <taxon>Micromonosporaceae</taxon>
        <taxon>Micromonospora</taxon>
    </lineage>
</organism>
<comment type="caution">
    <text evidence="2">The sequence shown here is derived from an EMBL/GenBank/DDBJ whole genome shotgun (WGS) entry which is preliminary data.</text>
</comment>
<keyword evidence="3" id="KW-1185">Reference proteome</keyword>
<evidence type="ECO:0000313" key="3">
    <source>
        <dbReference type="Proteomes" id="UP000671399"/>
    </source>
</evidence>
<dbReference type="RefSeq" id="WP_208565540.1">
    <property type="nucleotide sequence ID" value="NZ_JAGFWR010000001.1"/>
</dbReference>
<keyword evidence="1" id="KW-0732">Signal</keyword>
<feature type="signal peptide" evidence="1">
    <location>
        <begin position="1"/>
        <end position="30"/>
    </location>
</feature>
<dbReference type="Proteomes" id="UP000671399">
    <property type="component" value="Unassembled WGS sequence"/>
</dbReference>
<dbReference type="EMBL" id="JAGFWR010000001">
    <property type="protein sequence ID" value="MBO4159890.1"/>
    <property type="molecule type" value="Genomic_DNA"/>
</dbReference>
<evidence type="ECO:0008006" key="4">
    <source>
        <dbReference type="Google" id="ProtNLM"/>
    </source>
</evidence>
<evidence type="ECO:0000256" key="1">
    <source>
        <dbReference type="SAM" id="SignalP"/>
    </source>
</evidence>
<dbReference type="PROSITE" id="PS51257">
    <property type="entry name" value="PROKAR_LIPOPROTEIN"/>
    <property type="match status" value="1"/>
</dbReference>
<accession>A0ABS3V2Q0</accession>
<reference evidence="2 3" key="1">
    <citation type="submission" date="2021-03" db="EMBL/GenBank/DDBJ databases">
        <authorList>
            <person name="Lee D.-H."/>
        </authorList>
    </citation>
    <scope>NUCLEOTIDE SEQUENCE [LARGE SCALE GENOMIC DNA]</scope>
    <source>
        <strain evidence="2 3">MMS20-R2-23</strain>
    </source>
</reference>
<name>A0ABS3V2Q0_9ACTN</name>